<name>E6QMD5_9ZZZZ</name>
<comment type="caution">
    <text evidence="1">The sequence shown here is derived from an EMBL/GenBank/DDBJ whole genome shotgun (WGS) entry which is preliminary data.</text>
</comment>
<gene>
    <name evidence="1" type="ORF">CARN6_1867</name>
</gene>
<accession>E6QMD5</accession>
<evidence type="ECO:0000313" key="1">
    <source>
        <dbReference type="EMBL" id="CBI08406.1"/>
    </source>
</evidence>
<organism evidence="1">
    <name type="scientific">mine drainage metagenome</name>
    <dbReference type="NCBI Taxonomy" id="410659"/>
    <lineage>
        <taxon>unclassified sequences</taxon>
        <taxon>metagenomes</taxon>
        <taxon>ecological metagenomes</taxon>
    </lineage>
</organism>
<dbReference type="AlphaFoldDB" id="E6QMD5"/>
<reference evidence="1" key="1">
    <citation type="submission" date="2009-10" db="EMBL/GenBank/DDBJ databases">
        <title>Diversity of trophic interactions inside an arsenic-rich microbial ecosystem.</title>
        <authorList>
            <person name="Bertin P.N."/>
            <person name="Heinrich-Salmeron A."/>
            <person name="Pelletier E."/>
            <person name="Goulhen-Chollet F."/>
            <person name="Arsene-Ploetze F."/>
            <person name="Gallien S."/>
            <person name="Calteau A."/>
            <person name="Vallenet D."/>
            <person name="Casiot C."/>
            <person name="Chane-Woon-Ming B."/>
            <person name="Giloteaux L."/>
            <person name="Barakat M."/>
            <person name="Bonnefoy V."/>
            <person name="Bruneel O."/>
            <person name="Chandler M."/>
            <person name="Cleiss J."/>
            <person name="Duran R."/>
            <person name="Elbaz-Poulichet F."/>
            <person name="Fonknechten N."/>
            <person name="Lauga B."/>
            <person name="Mornico D."/>
            <person name="Ortet P."/>
            <person name="Schaeffer C."/>
            <person name="Siguier P."/>
            <person name="Alexander Thil Smith A."/>
            <person name="Van Dorsselaer A."/>
            <person name="Weissenbach J."/>
            <person name="Medigue C."/>
            <person name="Le Paslier D."/>
        </authorList>
    </citation>
    <scope>NUCLEOTIDE SEQUENCE</scope>
</reference>
<protein>
    <submittedName>
        <fullName evidence="1">Uncharacterized protein</fullName>
    </submittedName>
</protein>
<dbReference type="EMBL" id="CABQ01000214">
    <property type="protein sequence ID" value="CBI08406.1"/>
    <property type="molecule type" value="Genomic_DNA"/>
</dbReference>
<sequence>MKILLLSALLLVTTLPTFAKDHASHYIIGTFSSTGELSDGSYANCYGGGCTSYNAGHNVSYIRTDSGMYAVEAPVSVGLTMLGAMASNGNAPTVHKQWFMDQLHEGDKVLFAAKCNKHNNCQFWLPNPDKIGKEFSTAGYYRADNARTNATTLCGKGKLKPEIEAQVCPTRSGPSTAVTGQVQ</sequence>
<proteinExistence type="predicted"/>